<comment type="caution">
    <text evidence="2">The sequence shown here is derived from an EMBL/GenBank/DDBJ whole genome shotgun (WGS) entry which is preliminary data.</text>
</comment>
<dbReference type="AlphaFoldDB" id="A0A8S1MBA4"/>
<proteinExistence type="predicted"/>
<dbReference type="EMBL" id="CAJJDN010000033">
    <property type="protein sequence ID" value="CAD8075033.1"/>
    <property type="molecule type" value="Genomic_DNA"/>
</dbReference>
<evidence type="ECO:0008006" key="4">
    <source>
        <dbReference type="Google" id="ProtNLM"/>
    </source>
</evidence>
<evidence type="ECO:0000313" key="3">
    <source>
        <dbReference type="Proteomes" id="UP000692954"/>
    </source>
</evidence>
<gene>
    <name evidence="2" type="ORF">PSON_ATCC_30995.1.T0330020</name>
</gene>
<evidence type="ECO:0000313" key="2">
    <source>
        <dbReference type="EMBL" id="CAD8075033.1"/>
    </source>
</evidence>
<feature type="transmembrane region" description="Helical" evidence="1">
    <location>
        <begin position="31"/>
        <end position="55"/>
    </location>
</feature>
<dbReference type="Proteomes" id="UP000692954">
    <property type="component" value="Unassembled WGS sequence"/>
</dbReference>
<evidence type="ECO:0000256" key="1">
    <source>
        <dbReference type="SAM" id="Phobius"/>
    </source>
</evidence>
<keyword evidence="3" id="KW-1185">Reference proteome</keyword>
<keyword evidence="1" id="KW-1133">Transmembrane helix</keyword>
<protein>
    <recommendedName>
        <fullName evidence="4">Transmembrane protein</fullName>
    </recommendedName>
</protein>
<name>A0A8S1MBA4_9CILI</name>
<accession>A0A8S1MBA4</accession>
<keyword evidence="1" id="KW-0812">Transmembrane</keyword>
<reference evidence="2" key="1">
    <citation type="submission" date="2021-01" db="EMBL/GenBank/DDBJ databases">
        <authorList>
            <consortium name="Genoscope - CEA"/>
            <person name="William W."/>
        </authorList>
    </citation>
    <scope>NUCLEOTIDE SEQUENCE</scope>
</reference>
<keyword evidence="1" id="KW-0472">Membrane</keyword>
<sequence>MQLKINASNVIQIVLILIQNQIYVHHVQEKIVIFANLLLVFMLIQKLKNAILFVLMEYKLNYMNNVMIVANSVIHNVIQNILDDELNQFKHYQFQGNNT</sequence>
<organism evidence="2 3">
    <name type="scientific">Paramecium sonneborni</name>
    <dbReference type="NCBI Taxonomy" id="65129"/>
    <lineage>
        <taxon>Eukaryota</taxon>
        <taxon>Sar</taxon>
        <taxon>Alveolata</taxon>
        <taxon>Ciliophora</taxon>
        <taxon>Intramacronucleata</taxon>
        <taxon>Oligohymenophorea</taxon>
        <taxon>Peniculida</taxon>
        <taxon>Parameciidae</taxon>
        <taxon>Paramecium</taxon>
    </lineage>
</organism>
<feature type="transmembrane region" description="Helical" evidence="1">
    <location>
        <begin position="7"/>
        <end position="25"/>
    </location>
</feature>